<dbReference type="InterPro" id="IPR000644">
    <property type="entry name" value="CBS_dom"/>
</dbReference>
<feature type="transmembrane region" description="Helical" evidence="11">
    <location>
        <begin position="333"/>
        <end position="353"/>
    </location>
</feature>
<dbReference type="PRINTS" id="PR00762">
    <property type="entry name" value="CLCHANNEL"/>
</dbReference>
<dbReference type="PROSITE" id="PS51371">
    <property type="entry name" value="CBS"/>
    <property type="match status" value="1"/>
</dbReference>
<dbReference type="PANTHER" id="PTHR43427:SF6">
    <property type="entry name" value="CHLORIDE CHANNEL PROTEIN CLC-E"/>
    <property type="match status" value="1"/>
</dbReference>
<dbReference type="GO" id="GO:0005254">
    <property type="term" value="F:chloride channel activity"/>
    <property type="evidence" value="ECO:0007669"/>
    <property type="project" value="UniProtKB-KW"/>
</dbReference>
<comment type="caution">
    <text evidence="13">The sequence shown here is derived from an EMBL/GenBank/DDBJ whole genome shotgun (WGS) entry which is preliminary data.</text>
</comment>
<evidence type="ECO:0000313" key="13">
    <source>
        <dbReference type="EMBL" id="MBA6414107.1"/>
    </source>
</evidence>
<dbReference type="PANTHER" id="PTHR43427">
    <property type="entry name" value="CHLORIDE CHANNEL PROTEIN CLC-E"/>
    <property type="match status" value="1"/>
</dbReference>
<sequence length="603" mass="63709">MHCANPTSIEVISPKLTVNIRFLLGELNLLRRWLSSYRRHLTNYHSALAYAVLGVVGGLASGLIVIAFEVSVAELAKLWGVGGRGEGFELLPDWQLFALPALGGLALGLGFSLLKPENRETGIVHVLSQMHSAYGVLPLRNAVVQFVGGAFALATGQSGGREGPGVHLGGAINSLLGQRLALPNNSLRILIACGAAGGISAAFDTPLAGVIFAMEVIVAEYTVAGFVPVMLAAVSASAVSRHIGIGTVLFSIPAVELNSLWELPYIVMLGVCCGATVTVFIYINRLSSRLSHWPVAVRFTIAGCVTGGLALLVPETLGIGYDTLNLALQGELVLYMLVAIGACKLVATGVSCGMGMPIGLIGPNLLMGACLGGALGIVGQIYAPHLASEPTLYIALGMAACMGAVLNAPLAATLAVIELTQSAGVAMPALLAIIAANLTNEGVFRQRAAHQVALRLLRRSAPNDPINQLLHRTDVTSNMEVSVVKIDIDFDLSTAATLLNATPAWCLVTREGEELFLLKGSELAEWLRQHSTEEGSINLSDIDLRRWSIARVPVQATLRQAMDRIKERTVEAVCVYARGPNGNRVLQGIVTRDSIERFTLSNL</sequence>
<evidence type="ECO:0000256" key="5">
    <source>
        <dbReference type="ARBA" id="ARBA00023065"/>
    </source>
</evidence>
<evidence type="ECO:0000256" key="7">
    <source>
        <dbReference type="ARBA" id="ARBA00023173"/>
    </source>
</evidence>
<feature type="transmembrane region" description="Helical" evidence="11">
    <location>
        <begin position="295"/>
        <end position="313"/>
    </location>
</feature>
<protein>
    <submittedName>
        <fullName evidence="13">Chloride channel protein</fullName>
    </submittedName>
</protein>
<gene>
    <name evidence="13" type="ORF">H2508_13390</name>
</gene>
<dbReference type="AlphaFoldDB" id="A0A7W2TY75"/>
<evidence type="ECO:0000256" key="11">
    <source>
        <dbReference type="SAM" id="Phobius"/>
    </source>
</evidence>
<dbReference type="EMBL" id="JACFXU010000017">
    <property type="protein sequence ID" value="MBA6414107.1"/>
    <property type="molecule type" value="Genomic_DNA"/>
</dbReference>
<name>A0A7W2TY75_9GAMM</name>
<keyword evidence="2" id="KW-0813">Transport</keyword>
<proteinExistence type="predicted"/>
<dbReference type="InterPro" id="IPR050368">
    <property type="entry name" value="ClC-type_chloride_channel"/>
</dbReference>
<feature type="transmembrane region" description="Helical" evidence="11">
    <location>
        <begin position="392"/>
        <end position="417"/>
    </location>
</feature>
<evidence type="ECO:0000256" key="3">
    <source>
        <dbReference type="ARBA" id="ARBA00022692"/>
    </source>
</evidence>
<evidence type="ECO:0000256" key="1">
    <source>
        <dbReference type="ARBA" id="ARBA00004141"/>
    </source>
</evidence>
<organism evidence="13 14">
    <name type="scientific">Sediminihaliea albiluteola</name>
    <dbReference type="NCBI Taxonomy" id="2758564"/>
    <lineage>
        <taxon>Bacteria</taxon>
        <taxon>Pseudomonadati</taxon>
        <taxon>Pseudomonadota</taxon>
        <taxon>Gammaproteobacteria</taxon>
        <taxon>Cellvibrionales</taxon>
        <taxon>Halieaceae</taxon>
        <taxon>Sediminihaliea</taxon>
    </lineage>
</organism>
<dbReference type="InterPro" id="IPR001807">
    <property type="entry name" value="ClC"/>
</dbReference>
<reference evidence="13 14" key="1">
    <citation type="submission" date="2020-07" db="EMBL/GenBank/DDBJ databases">
        <title>Halieaceae bacterium, F7430, whole genome shotgun sequencing project.</title>
        <authorList>
            <person name="Jiang S."/>
            <person name="Liu Z.W."/>
            <person name="Du Z.J."/>
        </authorList>
    </citation>
    <scope>NUCLEOTIDE SEQUENCE [LARGE SCALE GENOMIC DNA]</scope>
    <source>
        <strain evidence="13 14">F7430</strain>
    </source>
</reference>
<comment type="subcellular location">
    <subcellularLocation>
        <location evidence="1">Membrane</location>
        <topology evidence="1">Multi-pass membrane protein</topology>
    </subcellularLocation>
</comment>
<keyword evidence="9" id="KW-0407">Ion channel</keyword>
<feature type="domain" description="CBS" evidence="12">
    <location>
        <begin position="544"/>
        <end position="603"/>
    </location>
</feature>
<feature type="transmembrane region" description="Helical" evidence="11">
    <location>
        <begin position="365"/>
        <end position="386"/>
    </location>
</feature>
<evidence type="ECO:0000256" key="2">
    <source>
        <dbReference type="ARBA" id="ARBA00022448"/>
    </source>
</evidence>
<evidence type="ECO:0000256" key="9">
    <source>
        <dbReference type="ARBA" id="ARBA00023303"/>
    </source>
</evidence>
<evidence type="ECO:0000256" key="8">
    <source>
        <dbReference type="ARBA" id="ARBA00023214"/>
    </source>
</evidence>
<dbReference type="Gene3D" id="1.10.3080.10">
    <property type="entry name" value="Clc chloride channel"/>
    <property type="match status" value="1"/>
</dbReference>
<keyword evidence="6 11" id="KW-0472">Membrane</keyword>
<keyword evidence="5" id="KW-0406">Ion transport</keyword>
<keyword evidence="14" id="KW-1185">Reference proteome</keyword>
<keyword evidence="8" id="KW-0868">Chloride</keyword>
<feature type="transmembrane region" description="Helical" evidence="11">
    <location>
        <begin position="47"/>
        <end position="68"/>
    </location>
</feature>
<dbReference type="GO" id="GO:0034707">
    <property type="term" value="C:chloride channel complex"/>
    <property type="evidence" value="ECO:0007669"/>
    <property type="project" value="UniProtKB-KW"/>
</dbReference>
<dbReference type="SUPFAM" id="SSF81340">
    <property type="entry name" value="Clc chloride channel"/>
    <property type="match status" value="1"/>
</dbReference>
<feature type="transmembrane region" description="Helical" evidence="11">
    <location>
        <begin position="221"/>
        <end position="243"/>
    </location>
</feature>
<evidence type="ECO:0000256" key="10">
    <source>
        <dbReference type="PROSITE-ProRule" id="PRU00703"/>
    </source>
</evidence>
<evidence type="ECO:0000256" key="6">
    <source>
        <dbReference type="ARBA" id="ARBA00023136"/>
    </source>
</evidence>
<keyword evidence="3 11" id="KW-0812">Transmembrane</keyword>
<keyword evidence="10" id="KW-0129">CBS domain</keyword>
<accession>A0A7W2TY75</accession>
<feature type="transmembrane region" description="Helical" evidence="11">
    <location>
        <begin position="94"/>
        <end position="114"/>
    </location>
</feature>
<keyword evidence="7" id="KW-0869">Chloride channel</keyword>
<evidence type="ECO:0000256" key="4">
    <source>
        <dbReference type="ARBA" id="ARBA00022989"/>
    </source>
</evidence>
<feature type="transmembrane region" description="Helical" evidence="11">
    <location>
        <begin position="263"/>
        <end position="283"/>
    </location>
</feature>
<evidence type="ECO:0000313" key="14">
    <source>
        <dbReference type="Proteomes" id="UP000539350"/>
    </source>
</evidence>
<evidence type="ECO:0000259" key="12">
    <source>
        <dbReference type="PROSITE" id="PS51371"/>
    </source>
</evidence>
<dbReference type="Pfam" id="PF00654">
    <property type="entry name" value="Voltage_CLC"/>
    <property type="match status" value="1"/>
</dbReference>
<dbReference type="Proteomes" id="UP000539350">
    <property type="component" value="Unassembled WGS sequence"/>
</dbReference>
<dbReference type="CDD" id="cd00400">
    <property type="entry name" value="Voltage_gated_ClC"/>
    <property type="match status" value="1"/>
</dbReference>
<keyword evidence="4 11" id="KW-1133">Transmembrane helix</keyword>
<dbReference type="InterPro" id="IPR014743">
    <property type="entry name" value="Cl-channel_core"/>
</dbReference>